<name>A0A0T5YTZ8_9GAMM</name>
<proteinExistence type="inferred from homology"/>
<dbReference type="NCBIfam" id="NF004411">
    <property type="entry name" value="PRK05759.1-2"/>
    <property type="match status" value="1"/>
</dbReference>
<dbReference type="GO" id="GO:0046933">
    <property type="term" value="F:proton-transporting ATP synthase activity, rotational mechanism"/>
    <property type="evidence" value="ECO:0007669"/>
    <property type="project" value="UniProtKB-UniRule"/>
</dbReference>
<evidence type="ECO:0000313" key="21">
    <source>
        <dbReference type="Proteomes" id="UP000051634"/>
    </source>
</evidence>
<protein>
    <recommendedName>
        <fullName evidence="16">ATP synthase subunit b</fullName>
    </recommendedName>
    <alternativeName>
        <fullName evidence="16">ATP synthase F(0) sector subunit b</fullName>
    </alternativeName>
    <alternativeName>
        <fullName evidence="16">ATPase subunit I</fullName>
    </alternativeName>
    <alternativeName>
        <fullName evidence="16">F-type ATPase subunit b</fullName>
        <shortName evidence="16">F-ATPase subunit b</shortName>
    </alternativeName>
</protein>
<comment type="function">
    <text evidence="13">Component of the F(0) channel, it forms part of the peripheral stalk, linking F(1) to F(0). The b'-subunit is a diverged and duplicated form of b found in plants and photosynthetic bacteria.</text>
</comment>
<dbReference type="HAMAP" id="MF_01398">
    <property type="entry name" value="ATP_synth_b_bprime"/>
    <property type="match status" value="1"/>
</dbReference>
<dbReference type="GO" id="GO:0045259">
    <property type="term" value="C:proton-transporting ATP synthase complex"/>
    <property type="evidence" value="ECO:0007669"/>
    <property type="project" value="UniProtKB-KW"/>
</dbReference>
<dbReference type="InterPro" id="IPR002146">
    <property type="entry name" value="ATP_synth_b/b'su_bac/chlpt"/>
</dbReference>
<comment type="subunit">
    <text evidence="16">F-type ATPases have 2 components, F(1) - the catalytic core - and F(0) - the membrane proton channel. F(1) has five subunits: alpha(3), beta(3), gamma(1), delta(1), epsilon(1). F(0) has three main subunits: a(1), b(2) and c(10-14). The alpha and beta chains form an alternating ring which encloses part of the gamma chain. F(1) is attached to F(0) by a central stalk formed by the gamma and epsilon chains, while a peripheral stalk is formed by the delta and b chains.</text>
</comment>
<dbReference type="GO" id="GO:0012505">
    <property type="term" value="C:endomembrane system"/>
    <property type="evidence" value="ECO:0007669"/>
    <property type="project" value="UniProtKB-SubCell"/>
</dbReference>
<dbReference type="PATRIC" id="fig|54398.3.peg.384"/>
<comment type="subcellular location">
    <subcellularLocation>
        <location evidence="16">Cell membrane</location>
        <topology evidence="16">Single-pass membrane protein</topology>
    </subcellularLocation>
    <subcellularLocation>
        <location evidence="15">Endomembrane system</location>
        <topology evidence="15">Single-pass membrane protein</topology>
    </subcellularLocation>
</comment>
<dbReference type="Proteomes" id="UP000051276">
    <property type="component" value="Unassembled WGS sequence"/>
</dbReference>
<evidence type="ECO:0000256" key="1">
    <source>
        <dbReference type="ARBA" id="ARBA00005513"/>
    </source>
</evidence>
<evidence type="ECO:0000256" key="17">
    <source>
        <dbReference type="RuleBase" id="RU003848"/>
    </source>
</evidence>
<dbReference type="PANTHER" id="PTHR33445">
    <property type="entry name" value="ATP SYNTHASE SUBUNIT B', CHLOROPLASTIC"/>
    <property type="match status" value="1"/>
</dbReference>
<keyword evidence="6 16" id="KW-0812">Transmembrane</keyword>
<reference evidence="20 21" key="1">
    <citation type="submission" date="2015-11" db="EMBL/GenBank/DDBJ databases">
        <title>The genome of Candidatus Endoriftia persephone in Ridgeia piscesae and population structure of the North Eastern Pacific vestimentiferan symbionts.</title>
        <authorList>
            <person name="Perez M."/>
            <person name="Juniper K.S."/>
        </authorList>
    </citation>
    <scope>NUCLEOTIDE SEQUENCE [LARGE SCALE GENOMIC DNA]</scope>
    <source>
        <strain evidence="19">Ind10</strain>
        <strain evidence="18">Ind11</strain>
    </source>
</reference>
<evidence type="ECO:0000256" key="6">
    <source>
        <dbReference type="ARBA" id="ARBA00022692"/>
    </source>
</evidence>
<keyword evidence="9 16" id="KW-0406">Ion transport</keyword>
<evidence type="ECO:0000256" key="5">
    <source>
        <dbReference type="ARBA" id="ARBA00022547"/>
    </source>
</evidence>
<comment type="subunit">
    <text evidence="14">F-type ATPases have 2 components, F(1) - the catalytic core - and F(0) - the membrane proton channel. F(1) has five subunits: alpha(3), beta(3), gamma(1), delta(1), epsilon(1). F(0) has four main subunits: a(1), b(2) and c(10-14). The alpha and beta chains form an alternating ring which encloses part of the gamma chain. F(1) is attached to F(0) by a central stalk formed by the gamma and epsilon chains, while a peripheral stalk is formed by the delta and b chains.</text>
</comment>
<keyword evidence="10 16" id="KW-0472">Membrane</keyword>
<dbReference type="Gene3D" id="1.20.5.620">
    <property type="entry name" value="F1F0 ATP synthase subunit B, membrane domain"/>
    <property type="match status" value="1"/>
</dbReference>
<keyword evidence="8 16" id="KW-1133">Transmembrane helix</keyword>
<dbReference type="Pfam" id="PF00430">
    <property type="entry name" value="ATP-synt_B"/>
    <property type="match status" value="1"/>
</dbReference>
<organism evidence="18 21">
    <name type="scientific">endosymbiont of Ridgeia piscesae</name>
    <dbReference type="NCBI Taxonomy" id="54398"/>
    <lineage>
        <taxon>Bacteria</taxon>
        <taxon>Pseudomonadati</taxon>
        <taxon>Pseudomonadota</taxon>
        <taxon>Gammaproteobacteria</taxon>
        <taxon>sulfur-oxidizing symbionts</taxon>
    </lineage>
</organism>
<evidence type="ECO:0000313" key="18">
    <source>
        <dbReference type="EMBL" id="KRT54040.1"/>
    </source>
</evidence>
<dbReference type="GO" id="GO:0005886">
    <property type="term" value="C:plasma membrane"/>
    <property type="evidence" value="ECO:0007669"/>
    <property type="project" value="UniProtKB-SubCell"/>
</dbReference>
<evidence type="ECO:0000256" key="16">
    <source>
        <dbReference type="HAMAP-Rule" id="MF_01398"/>
    </source>
</evidence>
<comment type="similarity">
    <text evidence="1 16 17">Belongs to the ATPase B chain family.</text>
</comment>
<sequence>MNINLTLFGQLISFMVFVWFTMKYVWTPMMGALDARKKEIASGLAAAERGQHEQELAQERAKGALHEAKSQAAEIVTQAQKRAAEIVDEAKENARIEGDRILTAAQAEIEQETNRVREQLREKVAELAVAGAEKILRKEINADAHKDIVEALAKEI</sequence>
<dbReference type="OrthoDB" id="9788020at2"/>
<dbReference type="STRING" id="54398.Ga0074115_102142"/>
<dbReference type="InterPro" id="IPR050059">
    <property type="entry name" value="ATP_synthase_B_chain"/>
</dbReference>
<evidence type="ECO:0000256" key="4">
    <source>
        <dbReference type="ARBA" id="ARBA00022519"/>
    </source>
</evidence>
<evidence type="ECO:0000313" key="19">
    <source>
        <dbReference type="EMBL" id="KRT60249.1"/>
    </source>
</evidence>
<gene>
    <name evidence="16" type="primary">atpF</name>
    <name evidence="18" type="ORF">Ga0074115_102142</name>
    <name evidence="19" type="ORF">Ga0076813_169017</name>
</gene>
<evidence type="ECO:0000256" key="14">
    <source>
        <dbReference type="ARBA" id="ARBA00026054"/>
    </source>
</evidence>
<dbReference type="PANTHER" id="PTHR33445:SF1">
    <property type="entry name" value="ATP SYNTHASE SUBUNIT B"/>
    <property type="match status" value="1"/>
</dbReference>
<comment type="caution">
    <text evidence="18">The sequence shown here is derived from an EMBL/GenBank/DDBJ whole genome shotgun (WGS) entry which is preliminary data.</text>
</comment>
<dbReference type="EMBL" id="LMXI01000004">
    <property type="protein sequence ID" value="KRT60249.1"/>
    <property type="molecule type" value="Genomic_DNA"/>
</dbReference>
<dbReference type="CDD" id="cd06503">
    <property type="entry name" value="ATP-synt_Fo_b"/>
    <property type="match status" value="1"/>
</dbReference>
<accession>A0A0T5YTZ8</accession>
<keyword evidence="3 16" id="KW-1003">Cell membrane</keyword>
<evidence type="ECO:0000256" key="9">
    <source>
        <dbReference type="ARBA" id="ARBA00023065"/>
    </source>
</evidence>
<dbReference type="AlphaFoldDB" id="A0A0T5YTZ8"/>
<comment type="function">
    <text evidence="12 16">F(1)F(0) ATP synthase produces ATP from ADP in the presence of a proton or sodium gradient. F-type ATPases consist of two structural domains, F(1) containing the extramembraneous catalytic core and F(0) containing the membrane proton channel, linked together by a central stalk and a peripheral stalk. During catalysis, ATP synthesis in the catalytic domain of F(1) is coupled via a rotary mechanism of the central stalk subunits to proton translocation.</text>
</comment>
<keyword evidence="2 16" id="KW-0813">Transport</keyword>
<evidence type="ECO:0000256" key="7">
    <source>
        <dbReference type="ARBA" id="ARBA00022781"/>
    </source>
</evidence>
<dbReference type="NCBIfam" id="TIGR01144">
    <property type="entry name" value="ATP_synt_b"/>
    <property type="match status" value="1"/>
</dbReference>
<dbReference type="Proteomes" id="UP000051634">
    <property type="component" value="Unassembled WGS sequence"/>
</dbReference>
<evidence type="ECO:0000313" key="20">
    <source>
        <dbReference type="Proteomes" id="UP000051276"/>
    </source>
</evidence>
<evidence type="ECO:0000256" key="8">
    <source>
        <dbReference type="ARBA" id="ARBA00022989"/>
    </source>
</evidence>
<keyword evidence="4" id="KW-0997">Cell inner membrane</keyword>
<keyword evidence="11 16" id="KW-0066">ATP synthesis</keyword>
<evidence type="ECO:0000256" key="15">
    <source>
        <dbReference type="ARBA" id="ARBA00037847"/>
    </source>
</evidence>
<keyword evidence="21" id="KW-1185">Reference proteome</keyword>
<evidence type="ECO:0000256" key="3">
    <source>
        <dbReference type="ARBA" id="ARBA00022475"/>
    </source>
</evidence>
<feature type="transmembrane region" description="Helical" evidence="16">
    <location>
        <begin position="6"/>
        <end position="26"/>
    </location>
</feature>
<keyword evidence="5 16" id="KW-0138">CF(0)</keyword>
<evidence type="ECO:0000256" key="13">
    <source>
        <dbReference type="ARBA" id="ARBA00025614"/>
    </source>
</evidence>
<dbReference type="InterPro" id="IPR028987">
    <property type="entry name" value="ATP_synth_B-like_membr_sf"/>
</dbReference>
<keyword evidence="7 16" id="KW-0375">Hydrogen ion transport</keyword>
<dbReference type="RefSeq" id="WP_057955285.1">
    <property type="nucleotide sequence ID" value="NZ_KQ556874.1"/>
</dbReference>
<evidence type="ECO:0000256" key="2">
    <source>
        <dbReference type="ARBA" id="ARBA00022448"/>
    </source>
</evidence>
<evidence type="ECO:0000256" key="11">
    <source>
        <dbReference type="ARBA" id="ARBA00023310"/>
    </source>
</evidence>
<dbReference type="EMBL" id="LDXT01000094">
    <property type="protein sequence ID" value="KRT54040.1"/>
    <property type="molecule type" value="Genomic_DNA"/>
</dbReference>
<dbReference type="SUPFAM" id="SSF81573">
    <property type="entry name" value="F1F0 ATP synthase subunit B, membrane domain"/>
    <property type="match status" value="1"/>
</dbReference>
<dbReference type="InterPro" id="IPR005864">
    <property type="entry name" value="ATP_synth_F0_bsu_bac"/>
</dbReference>
<evidence type="ECO:0000256" key="10">
    <source>
        <dbReference type="ARBA" id="ARBA00023136"/>
    </source>
</evidence>
<dbReference type="FunFam" id="1.20.5.620:FF:000001">
    <property type="entry name" value="ATP synthase subunit b"/>
    <property type="match status" value="1"/>
</dbReference>
<dbReference type="GO" id="GO:0046961">
    <property type="term" value="F:proton-transporting ATPase activity, rotational mechanism"/>
    <property type="evidence" value="ECO:0007669"/>
    <property type="project" value="TreeGrafter"/>
</dbReference>
<evidence type="ECO:0000256" key="12">
    <source>
        <dbReference type="ARBA" id="ARBA00025198"/>
    </source>
</evidence>